<evidence type="ECO:0000256" key="3">
    <source>
        <dbReference type="ARBA" id="ARBA00022478"/>
    </source>
</evidence>
<evidence type="ECO:0000313" key="9">
    <source>
        <dbReference type="Proteomes" id="UP001152797"/>
    </source>
</evidence>
<evidence type="ECO:0000313" key="7">
    <source>
        <dbReference type="EMBL" id="CAI3985491.1"/>
    </source>
</evidence>
<accession>A0A9P1FRI6</accession>
<proteinExistence type="inferred from homology"/>
<dbReference type="GO" id="GO:0000428">
    <property type="term" value="C:DNA-directed RNA polymerase complex"/>
    <property type="evidence" value="ECO:0007669"/>
    <property type="project" value="UniProtKB-KW"/>
</dbReference>
<feature type="region of interest" description="Disordered" evidence="6">
    <location>
        <begin position="575"/>
        <end position="596"/>
    </location>
</feature>
<evidence type="ECO:0000256" key="5">
    <source>
        <dbReference type="ARBA" id="ARBA00023242"/>
    </source>
</evidence>
<name>A0A9P1FRI6_9DINO</name>
<keyword evidence="5" id="KW-0539">Nucleus</keyword>
<protein>
    <submittedName>
        <fullName evidence="8">EamA domain-containing protein</fullName>
    </submittedName>
</protein>
<dbReference type="InterPro" id="IPR009668">
    <property type="entry name" value="RNA_pol-assoc_fac_A49-like"/>
</dbReference>
<dbReference type="AlphaFoldDB" id="A0A9P1FRI6"/>
<dbReference type="EMBL" id="CAMXCT030000995">
    <property type="protein sequence ID" value="CAL4772803.1"/>
    <property type="molecule type" value="Genomic_DNA"/>
</dbReference>
<comment type="caution">
    <text evidence="7">The sequence shown here is derived from an EMBL/GenBank/DDBJ whole genome shotgun (WGS) entry which is preliminary data.</text>
</comment>
<dbReference type="EMBL" id="CAMXCT010000995">
    <property type="protein sequence ID" value="CAI3985491.1"/>
    <property type="molecule type" value="Genomic_DNA"/>
</dbReference>
<evidence type="ECO:0000256" key="1">
    <source>
        <dbReference type="ARBA" id="ARBA00004604"/>
    </source>
</evidence>
<organism evidence="7">
    <name type="scientific">Cladocopium goreaui</name>
    <dbReference type="NCBI Taxonomy" id="2562237"/>
    <lineage>
        <taxon>Eukaryota</taxon>
        <taxon>Sar</taxon>
        <taxon>Alveolata</taxon>
        <taxon>Dinophyceae</taxon>
        <taxon>Suessiales</taxon>
        <taxon>Symbiodiniaceae</taxon>
        <taxon>Cladocopium</taxon>
    </lineage>
</organism>
<feature type="compositionally biased region" description="Polar residues" evidence="6">
    <location>
        <begin position="125"/>
        <end position="159"/>
    </location>
</feature>
<feature type="compositionally biased region" description="Basic and acidic residues" evidence="6">
    <location>
        <begin position="106"/>
        <end position="124"/>
    </location>
</feature>
<sequence>LLWQKASGRGKGQTLASPAYNYDHYDEWRRVGAPPRRLDEGCKAEITSVDSLRKSMRHKRMLPRSLQPLNDVPMFRQSSDQLPLRPKDASRLAQSLSSVVLPPLESKGKRPSEPNLMARDREHSGTMSLDSCSDTSASTPAQQNSHGTPASPTATSGNFNAPPAVPGLVPAEDIWWRWNLDVSGFSKAFLRRVRQAFDLFKVPDASEIMNEAVVDALKTKGVQVIGIQAAEVEPSELKGCTIEIGTKGSSITGAEVDFVLRRPLTSASQFLALKPAGDNGDSKVNVAAVITMFDLDKKRKAMALVEERVKSTLQGLQAMIKASEAQDAGARPELARKKWEMRSQLRLKGLAAPLACVAWEMGPEMEPILEEDRWAGDGEAPKLKRKLGCFSHSGQKRQRREEEEQLKDLIGSYTVKVVKIKEDEFPCMVASWVLSHTSKGLLKEMSFQRMQRGQGKDVTVKLEGALDGSSLKLTAEKDRDFSNSYNFMLGILCPEKQQILLSSADLFTTSVYRPVPETSEEAKAYADQRRRVTEGFGTDKKVRQNHLMRERIERNCEVADSEKIQALVEAKVVEQQQEKMPPWEKEKNEREKNLPPFLDDWDHASDIYREGLEVIASQKNYKYEKKLLDDSIRRLLELKAPELEKLDAKKINDFQACESHFVLQVLKARGAQQAQVPADQNNFAKQLGVLKILVKILKDPQLHHNTQRGGTCTTRQLTNITHLSTKSNLFWQLFYYLFDPTKNAPSDEKRCIHTTRTKCAAVIWALNLTPDCWIDVPVEAQREIACLSAKSKSNVTEEAKKIFQYVGCTTEKKDQNSFRAALRNRPGF</sequence>
<evidence type="ECO:0000256" key="2">
    <source>
        <dbReference type="ARBA" id="ARBA00009430"/>
    </source>
</evidence>
<keyword evidence="9" id="KW-1185">Reference proteome</keyword>
<keyword evidence="4" id="KW-0804">Transcription</keyword>
<evidence type="ECO:0000256" key="4">
    <source>
        <dbReference type="ARBA" id="ARBA00023163"/>
    </source>
</evidence>
<evidence type="ECO:0000256" key="6">
    <source>
        <dbReference type="SAM" id="MobiDB-lite"/>
    </source>
</evidence>
<keyword evidence="3" id="KW-0240">DNA-directed RNA polymerase</keyword>
<gene>
    <name evidence="7" type="ORF">C1SCF055_LOCUS12935</name>
</gene>
<dbReference type="GO" id="GO:0005730">
    <property type="term" value="C:nucleolus"/>
    <property type="evidence" value="ECO:0007669"/>
    <property type="project" value="UniProtKB-SubCell"/>
</dbReference>
<comment type="similarity">
    <text evidence="2">Belongs to the eukaryotic RPA49/POLR1E RNA polymerase subunit family.</text>
</comment>
<dbReference type="GO" id="GO:0006351">
    <property type="term" value="P:DNA-templated transcription"/>
    <property type="evidence" value="ECO:0007669"/>
    <property type="project" value="InterPro"/>
</dbReference>
<reference evidence="8 9" key="2">
    <citation type="submission" date="2024-05" db="EMBL/GenBank/DDBJ databases">
        <authorList>
            <person name="Chen Y."/>
            <person name="Shah S."/>
            <person name="Dougan E. K."/>
            <person name="Thang M."/>
            <person name="Chan C."/>
        </authorList>
    </citation>
    <scope>NUCLEOTIDE SEQUENCE [LARGE SCALE GENOMIC DNA]</scope>
</reference>
<dbReference type="Proteomes" id="UP001152797">
    <property type="component" value="Unassembled WGS sequence"/>
</dbReference>
<reference evidence="7" key="1">
    <citation type="submission" date="2022-10" db="EMBL/GenBank/DDBJ databases">
        <authorList>
            <person name="Chen Y."/>
            <person name="Dougan E. K."/>
            <person name="Chan C."/>
            <person name="Rhodes N."/>
            <person name="Thang M."/>
        </authorList>
    </citation>
    <scope>NUCLEOTIDE SEQUENCE</scope>
</reference>
<feature type="region of interest" description="Disordered" evidence="6">
    <location>
        <begin position="96"/>
        <end position="161"/>
    </location>
</feature>
<feature type="non-terminal residue" evidence="7">
    <location>
        <position position="1"/>
    </location>
</feature>
<evidence type="ECO:0000313" key="8">
    <source>
        <dbReference type="EMBL" id="CAL4772803.1"/>
    </source>
</evidence>
<dbReference type="GO" id="GO:0003677">
    <property type="term" value="F:DNA binding"/>
    <property type="evidence" value="ECO:0007669"/>
    <property type="project" value="InterPro"/>
</dbReference>
<dbReference type="Pfam" id="PF06870">
    <property type="entry name" value="RNA_pol_I_A49"/>
    <property type="match status" value="1"/>
</dbReference>
<comment type="subcellular location">
    <subcellularLocation>
        <location evidence="1">Nucleus</location>
        <location evidence="1">Nucleolus</location>
    </subcellularLocation>
</comment>
<feature type="compositionally biased region" description="Basic and acidic residues" evidence="6">
    <location>
        <begin position="581"/>
        <end position="593"/>
    </location>
</feature>
<dbReference type="EMBL" id="CAMXCT020000995">
    <property type="protein sequence ID" value="CAL1138866.1"/>
    <property type="molecule type" value="Genomic_DNA"/>
</dbReference>